<evidence type="ECO:0000313" key="1">
    <source>
        <dbReference type="EMBL" id="GFO02409.1"/>
    </source>
</evidence>
<dbReference type="Proteomes" id="UP000735302">
    <property type="component" value="Unassembled WGS sequence"/>
</dbReference>
<dbReference type="EMBL" id="BLXT01003580">
    <property type="protein sequence ID" value="GFO02409.1"/>
    <property type="molecule type" value="Genomic_DNA"/>
</dbReference>
<reference evidence="1 2" key="1">
    <citation type="journal article" date="2021" name="Elife">
        <title>Chloroplast acquisition without the gene transfer in kleptoplastic sea slugs, Plakobranchus ocellatus.</title>
        <authorList>
            <person name="Maeda T."/>
            <person name="Takahashi S."/>
            <person name="Yoshida T."/>
            <person name="Shimamura S."/>
            <person name="Takaki Y."/>
            <person name="Nagai Y."/>
            <person name="Toyoda A."/>
            <person name="Suzuki Y."/>
            <person name="Arimoto A."/>
            <person name="Ishii H."/>
            <person name="Satoh N."/>
            <person name="Nishiyama T."/>
            <person name="Hasebe M."/>
            <person name="Maruyama T."/>
            <person name="Minagawa J."/>
            <person name="Obokata J."/>
            <person name="Shigenobu S."/>
        </authorList>
    </citation>
    <scope>NUCLEOTIDE SEQUENCE [LARGE SCALE GENOMIC DNA]</scope>
</reference>
<gene>
    <name evidence="1" type="ORF">PoB_002891400</name>
</gene>
<accession>A0AAV4A7B7</accession>
<keyword evidence="2" id="KW-1185">Reference proteome</keyword>
<proteinExistence type="predicted"/>
<comment type="caution">
    <text evidence="1">The sequence shown here is derived from an EMBL/GenBank/DDBJ whole genome shotgun (WGS) entry which is preliminary data.</text>
</comment>
<dbReference type="AlphaFoldDB" id="A0AAV4A7B7"/>
<name>A0AAV4A7B7_9GAST</name>
<protein>
    <submittedName>
        <fullName evidence="1">Uncharacterized protein</fullName>
    </submittedName>
</protein>
<sequence length="126" mass="13565">MSSLYLSPSISAATGHNPPFPFLCLNVSSNLTQPSFSICLPQSQKPQDTTSLLHLSLSISAATGHNLPSPFVFLNVSTHRTQPSSSICLPQSQQPQIRTQPPVSISLPQSQQQLDTTCLLHLSPSM</sequence>
<evidence type="ECO:0000313" key="2">
    <source>
        <dbReference type="Proteomes" id="UP000735302"/>
    </source>
</evidence>
<organism evidence="1 2">
    <name type="scientific">Plakobranchus ocellatus</name>
    <dbReference type="NCBI Taxonomy" id="259542"/>
    <lineage>
        <taxon>Eukaryota</taxon>
        <taxon>Metazoa</taxon>
        <taxon>Spiralia</taxon>
        <taxon>Lophotrochozoa</taxon>
        <taxon>Mollusca</taxon>
        <taxon>Gastropoda</taxon>
        <taxon>Heterobranchia</taxon>
        <taxon>Euthyneura</taxon>
        <taxon>Panpulmonata</taxon>
        <taxon>Sacoglossa</taxon>
        <taxon>Placobranchoidea</taxon>
        <taxon>Plakobranchidae</taxon>
        <taxon>Plakobranchus</taxon>
    </lineage>
</organism>